<dbReference type="InterPro" id="IPR000477">
    <property type="entry name" value="RT_dom"/>
</dbReference>
<dbReference type="Proteomes" id="UP000245383">
    <property type="component" value="Unassembled WGS sequence"/>
</dbReference>
<keyword evidence="3" id="KW-1185">Reference proteome</keyword>
<name>A0A2T9Y265_9FUNG</name>
<dbReference type="PANTHER" id="PTHR47027">
    <property type="entry name" value="REVERSE TRANSCRIPTASE DOMAIN-CONTAINING PROTEIN"/>
    <property type="match status" value="1"/>
</dbReference>
<organism evidence="2 3">
    <name type="scientific">Smittium simulii</name>
    <dbReference type="NCBI Taxonomy" id="133385"/>
    <lineage>
        <taxon>Eukaryota</taxon>
        <taxon>Fungi</taxon>
        <taxon>Fungi incertae sedis</taxon>
        <taxon>Zoopagomycota</taxon>
        <taxon>Kickxellomycotina</taxon>
        <taxon>Harpellomycetes</taxon>
        <taxon>Harpellales</taxon>
        <taxon>Legeriomycetaceae</taxon>
        <taxon>Smittium</taxon>
    </lineage>
</organism>
<dbReference type="Pfam" id="PF00078">
    <property type="entry name" value="RVT_1"/>
    <property type="match status" value="1"/>
</dbReference>
<evidence type="ECO:0000313" key="2">
    <source>
        <dbReference type="EMBL" id="PVU86420.1"/>
    </source>
</evidence>
<reference evidence="2 3" key="1">
    <citation type="journal article" date="2018" name="MBio">
        <title>Comparative Genomics Reveals the Core Gene Toolbox for the Fungus-Insect Symbiosis.</title>
        <authorList>
            <person name="Wang Y."/>
            <person name="Stata M."/>
            <person name="Wang W."/>
            <person name="Stajich J.E."/>
            <person name="White M.M."/>
            <person name="Moncalvo J.M."/>
        </authorList>
    </citation>
    <scope>NUCLEOTIDE SEQUENCE [LARGE SCALE GENOMIC DNA]</scope>
    <source>
        <strain evidence="2 3">SWE-8-4</strain>
    </source>
</reference>
<dbReference type="PANTHER" id="PTHR47027:SF20">
    <property type="entry name" value="REVERSE TRANSCRIPTASE-LIKE PROTEIN WITH RNA-DIRECTED DNA POLYMERASE DOMAIN"/>
    <property type="match status" value="1"/>
</dbReference>
<sequence length="292" mass="32668">MPYKEQFGFRAKDECISQATTLLSKTRGEEARQKVLTKNKDIFKPSVTLADKRAVRQGCPESSMLFNIYINDTFNGITGASVPELYDKLLELLFADDTVILAESADELQKSFDTLTKWFKQYKYLGIEFNNEWNNKAFFKAKKIKAFKSYTGCCSILKRTDILTKFKVMVIKAIIQVVATYGGNFFGMSATRCKPIQQVVDAATQTLKNIAATETGEKKPPLLPDSILMGLVGKLQGEDLKHISKKICNAPTVLCVKTTLAIAKFLNAIALSRYLMLNSIRLIPIPPKQCPP</sequence>
<protein>
    <recommendedName>
        <fullName evidence="1">Reverse transcriptase domain-containing protein</fullName>
    </recommendedName>
</protein>
<dbReference type="OrthoDB" id="5534248at2759"/>
<evidence type="ECO:0000313" key="3">
    <source>
        <dbReference type="Proteomes" id="UP000245383"/>
    </source>
</evidence>
<accession>A0A2T9Y265</accession>
<gene>
    <name evidence="2" type="ORF">BB561_006712</name>
</gene>
<dbReference type="AlphaFoldDB" id="A0A2T9Y265"/>
<feature type="domain" description="Reverse transcriptase" evidence="1">
    <location>
        <begin position="49"/>
        <end position="123"/>
    </location>
</feature>
<dbReference type="EMBL" id="MBFR01000674">
    <property type="protein sequence ID" value="PVU86420.1"/>
    <property type="molecule type" value="Genomic_DNA"/>
</dbReference>
<proteinExistence type="predicted"/>
<evidence type="ECO:0000259" key="1">
    <source>
        <dbReference type="Pfam" id="PF00078"/>
    </source>
</evidence>
<comment type="caution">
    <text evidence="2">The sequence shown here is derived from an EMBL/GenBank/DDBJ whole genome shotgun (WGS) entry which is preliminary data.</text>
</comment>
<feature type="non-terminal residue" evidence="2">
    <location>
        <position position="292"/>
    </location>
</feature>